<dbReference type="Gene3D" id="2.60.40.10">
    <property type="entry name" value="Immunoglobulins"/>
    <property type="match status" value="1"/>
</dbReference>
<dbReference type="InterPro" id="IPR013783">
    <property type="entry name" value="Ig-like_fold"/>
</dbReference>
<sequence>MKLLFFLCVLSFSFSSAAQTIELAEMDINDAGYTLLDFGVIKAKKTTKRELILINTGDKDLIISSLEEGCHCTSIKIQKKVIKPNQRIKIVLKWRPINDSEFNSSVMIHSNASNYPQLWIQIEGNVEEG</sequence>
<gene>
    <name evidence="2" type="ORF">HELGO_WM12686</name>
</gene>
<reference evidence="2" key="1">
    <citation type="submission" date="2020-01" db="EMBL/GenBank/DDBJ databases">
        <authorList>
            <person name="Meier V. D."/>
            <person name="Meier V D."/>
        </authorList>
    </citation>
    <scope>NUCLEOTIDE SEQUENCE</scope>
    <source>
        <strain evidence="2">HLG_WM_MAG_10</strain>
    </source>
</reference>
<protein>
    <recommendedName>
        <fullName evidence="3">DUF1573 domain-containing protein</fullName>
    </recommendedName>
</protein>
<dbReference type="PANTHER" id="PTHR37833:SF1">
    <property type="entry name" value="SIGNAL PEPTIDE PROTEIN"/>
    <property type="match status" value="1"/>
</dbReference>
<name>A0A6S6SEM5_9BACT</name>
<dbReference type="EMBL" id="CACVAQ010000102">
    <property type="protein sequence ID" value="CAA6804668.1"/>
    <property type="molecule type" value="Genomic_DNA"/>
</dbReference>
<feature type="signal peptide" evidence="1">
    <location>
        <begin position="1"/>
        <end position="18"/>
    </location>
</feature>
<dbReference type="InterPro" id="IPR011467">
    <property type="entry name" value="DUF1573"/>
</dbReference>
<proteinExistence type="predicted"/>
<evidence type="ECO:0008006" key="3">
    <source>
        <dbReference type="Google" id="ProtNLM"/>
    </source>
</evidence>
<accession>A0A6S6SEM5</accession>
<keyword evidence="1" id="KW-0732">Signal</keyword>
<evidence type="ECO:0000256" key="1">
    <source>
        <dbReference type="SAM" id="SignalP"/>
    </source>
</evidence>
<evidence type="ECO:0000313" key="2">
    <source>
        <dbReference type="EMBL" id="CAA6804668.1"/>
    </source>
</evidence>
<dbReference type="PANTHER" id="PTHR37833">
    <property type="entry name" value="LIPOPROTEIN-RELATED"/>
    <property type="match status" value="1"/>
</dbReference>
<organism evidence="2">
    <name type="scientific">uncultured Aureispira sp</name>
    <dbReference type="NCBI Taxonomy" id="1331704"/>
    <lineage>
        <taxon>Bacteria</taxon>
        <taxon>Pseudomonadati</taxon>
        <taxon>Bacteroidota</taxon>
        <taxon>Saprospiria</taxon>
        <taxon>Saprospirales</taxon>
        <taxon>Saprospiraceae</taxon>
        <taxon>Aureispira</taxon>
        <taxon>environmental samples</taxon>
    </lineage>
</organism>
<feature type="chain" id="PRO_5028059888" description="DUF1573 domain-containing protein" evidence="1">
    <location>
        <begin position="19"/>
        <end position="129"/>
    </location>
</feature>
<dbReference type="Pfam" id="PF07610">
    <property type="entry name" value="DUF1573"/>
    <property type="match status" value="1"/>
</dbReference>
<dbReference type="AlphaFoldDB" id="A0A6S6SEM5"/>